<accession>A0A4Q9GKZ5</accession>
<evidence type="ECO:0008006" key="4">
    <source>
        <dbReference type="Google" id="ProtNLM"/>
    </source>
</evidence>
<dbReference type="EMBL" id="SIUB01000001">
    <property type="protein sequence ID" value="TBN54898.1"/>
    <property type="molecule type" value="Genomic_DNA"/>
</dbReference>
<evidence type="ECO:0000313" key="3">
    <source>
        <dbReference type="Proteomes" id="UP000291613"/>
    </source>
</evidence>
<gene>
    <name evidence="2" type="ORF">EYR15_01685</name>
</gene>
<dbReference type="Proteomes" id="UP000291613">
    <property type="component" value="Unassembled WGS sequence"/>
</dbReference>
<evidence type="ECO:0000256" key="1">
    <source>
        <dbReference type="SAM" id="SignalP"/>
    </source>
</evidence>
<keyword evidence="3" id="KW-1185">Reference proteome</keyword>
<dbReference type="RefSeq" id="WP_131001151.1">
    <property type="nucleotide sequence ID" value="NZ_JBHSZR010000002.1"/>
</dbReference>
<sequence>MRLAIAAVIMLTPAFALAAPPASESDSIAIGPWQIEANYRAETFKSCVMSRTTEDGVEVRFVRDADGLLMTLHSPRWQLGKGKSYPVQLVAGSSTLDAEAAATANSVSTPIGDDKFLKSLGLADQLEIKGAGSTIVVALDRSAAGLERLETCFANNGSATESNPFVAPPKQP</sequence>
<evidence type="ECO:0000313" key="2">
    <source>
        <dbReference type="EMBL" id="TBN54898.1"/>
    </source>
</evidence>
<comment type="caution">
    <text evidence="2">The sequence shown here is derived from an EMBL/GenBank/DDBJ whole genome shotgun (WGS) entry which is preliminary data.</text>
</comment>
<reference evidence="2 3" key="1">
    <citation type="submission" date="2019-02" db="EMBL/GenBank/DDBJ databases">
        <title>Hansschlegelia quercus sp. nov., a novel methylotrophic bacterium from buds of oak (Quercus robur L.).</title>
        <authorList>
            <person name="Agafonova N.V."/>
            <person name="Kaparullina E.N."/>
            <person name="Grouzdev D.S."/>
            <person name="Doronina N.V."/>
        </authorList>
    </citation>
    <scope>NUCLEOTIDE SEQUENCE [LARGE SCALE GENOMIC DNA]</scope>
    <source>
        <strain evidence="2 3">Dub</strain>
    </source>
</reference>
<dbReference type="AlphaFoldDB" id="A0A4Q9GKZ5"/>
<keyword evidence="1" id="KW-0732">Signal</keyword>
<feature type="signal peptide" evidence="1">
    <location>
        <begin position="1"/>
        <end position="18"/>
    </location>
</feature>
<organism evidence="2 3">
    <name type="scientific">Hansschlegelia quercus</name>
    <dbReference type="NCBI Taxonomy" id="2528245"/>
    <lineage>
        <taxon>Bacteria</taxon>
        <taxon>Pseudomonadati</taxon>
        <taxon>Pseudomonadota</taxon>
        <taxon>Alphaproteobacteria</taxon>
        <taxon>Hyphomicrobiales</taxon>
        <taxon>Methylopilaceae</taxon>
        <taxon>Hansschlegelia</taxon>
    </lineage>
</organism>
<feature type="chain" id="PRO_5020418606" description="Invasion associated locus B family protein" evidence="1">
    <location>
        <begin position="19"/>
        <end position="172"/>
    </location>
</feature>
<name>A0A4Q9GKZ5_9HYPH</name>
<dbReference type="OrthoDB" id="7989961at2"/>
<proteinExistence type="predicted"/>
<protein>
    <recommendedName>
        <fullName evidence="4">Invasion associated locus B family protein</fullName>
    </recommendedName>
</protein>